<dbReference type="GeneID" id="110201446"/>
<accession>A0A6P5JNX7</accession>
<dbReference type="CTD" id="203260"/>
<keyword evidence="3" id="KW-1185">Reference proteome</keyword>
<feature type="compositionally biased region" description="Basic and acidic residues" evidence="1">
    <location>
        <begin position="241"/>
        <end position="250"/>
    </location>
</feature>
<evidence type="ECO:0000256" key="1">
    <source>
        <dbReference type="SAM" id="MobiDB-lite"/>
    </source>
</evidence>
<gene>
    <name evidence="4" type="primary">CCDC107</name>
</gene>
<reference evidence="4" key="1">
    <citation type="submission" date="2025-08" db="UniProtKB">
        <authorList>
            <consortium name="RefSeq"/>
        </authorList>
    </citation>
    <scope>IDENTIFICATION</scope>
    <source>
        <tissue evidence="4">Spleen</tissue>
    </source>
</reference>
<dbReference type="InterPro" id="IPR038779">
    <property type="entry name" value="CCDC107"/>
</dbReference>
<feature type="chain" id="PRO_5028273898" evidence="2">
    <location>
        <begin position="19"/>
        <end position="285"/>
    </location>
</feature>
<evidence type="ECO:0000313" key="4">
    <source>
        <dbReference type="RefSeq" id="XP_020832744.1"/>
    </source>
</evidence>
<evidence type="ECO:0000256" key="2">
    <source>
        <dbReference type="SAM" id="SignalP"/>
    </source>
</evidence>
<name>A0A6P5JNX7_PHACI</name>
<dbReference type="PANTHER" id="PTHR37345">
    <property type="entry name" value="COILED-COIL DOMAIN-CONTAINING PROTEIN 107"/>
    <property type="match status" value="1"/>
</dbReference>
<dbReference type="AlphaFoldDB" id="A0A6P5JNX7"/>
<organism evidence="3 4">
    <name type="scientific">Phascolarctos cinereus</name>
    <name type="common">Koala</name>
    <dbReference type="NCBI Taxonomy" id="38626"/>
    <lineage>
        <taxon>Eukaryota</taxon>
        <taxon>Metazoa</taxon>
        <taxon>Chordata</taxon>
        <taxon>Craniata</taxon>
        <taxon>Vertebrata</taxon>
        <taxon>Euteleostomi</taxon>
        <taxon>Mammalia</taxon>
        <taxon>Metatheria</taxon>
        <taxon>Diprotodontia</taxon>
        <taxon>Phascolarctidae</taxon>
        <taxon>Phascolarctos</taxon>
    </lineage>
</organism>
<dbReference type="PANTHER" id="PTHR37345:SF1">
    <property type="entry name" value="COILED-COIL DOMAIN-CONTAINING PROTEIN 107"/>
    <property type="match status" value="1"/>
</dbReference>
<dbReference type="Proteomes" id="UP000515140">
    <property type="component" value="Unplaced"/>
</dbReference>
<feature type="signal peptide" evidence="2">
    <location>
        <begin position="1"/>
        <end position="18"/>
    </location>
</feature>
<sequence length="285" mass="30995">MNALATLFLSSLRCYGRGQLGAHTCVVTGCVIRLPPALVACGFRLAPHSDMRAPGPCGPVLLPAALALLVMSAALRVFEGGAGSRPPAGEPARDGLRRTLEEPRAAGRAWGPLPLGALYAVGILAFVLRRCLQGQEEAEVSSEDKSAEKELLRREEQLAQELAKTEQLLGGVLDQLDPLFERVDALAGAQQDLLTLRLHTISQLLKDKGLDTTLASQEYSPLIHEDPSAEEDDDSDLQTRGWREEPKEGVTEAWAPNGSWGQFGEHGKAWELRRRKWIEGTQVTH</sequence>
<evidence type="ECO:0000313" key="3">
    <source>
        <dbReference type="Proteomes" id="UP000515140"/>
    </source>
</evidence>
<feature type="region of interest" description="Disordered" evidence="1">
    <location>
        <begin position="219"/>
        <end position="264"/>
    </location>
</feature>
<dbReference type="OMA" id="PPIHEDQ"/>
<protein>
    <submittedName>
        <fullName evidence="4">Coiled-coil domain-containing protein 107 isoform X2</fullName>
    </submittedName>
</protein>
<proteinExistence type="predicted"/>
<keyword evidence="2" id="KW-0732">Signal</keyword>
<dbReference type="RefSeq" id="XP_020832744.1">
    <property type="nucleotide sequence ID" value="XM_020977085.1"/>
</dbReference>